<dbReference type="EMBL" id="MU805935">
    <property type="protein sequence ID" value="KAJ3845553.1"/>
    <property type="molecule type" value="Genomic_DNA"/>
</dbReference>
<dbReference type="PROSITE" id="PS50137">
    <property type="entry name" value="DS_RBD"/>
    <property type="match status" value="1"/>
</dbReference>
<dbReference type="GO" id="GO:0003723">
    <property type="term" value="F:RNA binding"/>
    <property type="evidence" value="ECO:0007669"/>
    <property type="project" value="UniProtKB-UniRule"/>
</dbReference>
<keyword evidence="1" id="KW-0694">RNA-binding</keyword>
<reference evidence="4" key="1">
    <citation type="submission" date="2022-08" db="EMBL/GenBank/DDBJ databases">
        <authorList>
            <consortium name="DOE Joint Genome Institute"/>
            <person name="Min B."/>
            <person name="Riley R."/>
            <person name="Sierra-Patev S."/>
            <person name="Naranjo-Ortiz M."/>
            <person name="Looney B."/>
            <person name="Konkel Z."/>
            <person name="Slot J.C."/>
            <person name="Sakamoto Y."/>
            <person name="Steenwyk J.L."/>
            <person name="Rokas A."/>
            <person name="Carro J."/>
            <person name="Camarero S."/>
            <person name="Ferreira P."/>
            <person name="Molpeceres G."/>
            <person name="Ruiz-Duenas F.J."/>
            <person name="Serrano A."/>
            <person name="Henrissat B."/>
            <person name="Drula E."/>
            <person name="Hughes K.W."/>
            <person name="Mata J.L."/>
            <person name="Ishikawa N.K."/>
            <person name="Vargas-Isla R."/>
            <person name="Ushijima S."/>
            <person name="Smith C.A."/>
            <person name="Ahrendt S."/>
            <person name="Andreopoulos W."/>
            <person name="He G."/>
            <person name="Labutti K."/>
            <person name="Lipzen A."/>
            <person name="Ng V."/>
            <person name="Sandor L."/>
            <person name="Barry K."/>
            <person name="Martinez A.T."/>
            <person name="Xiao Y."/>
            <person name="Gibbons J.G."/>
            <person name="Terashima K."/>
            <person name="Hibbett D.S."/>
            <person name="Grigoriev I.V."/>
        </authorList>
    </citation>
    <scope>NUCLEOTIDE SEQUENCE</scope>
    <source>
        <strain evidence="4">TFB9207</strain>
    </source>
</reference>
<protein>
    <recommendedName>
        <fullName evidence="3">DRBM domain-containing protein</fullName>
    </recommendedName>
</protein>
<evidence type="ECO:0000313" key="4">
    <source>
        <dbReference type="EMBL" id="KAJ3845553.1"/>
    </source>
</evidence>
<keyword evidence="5" id="KW-1185">Reference proteome</keyword>
<organism evidence="4 5">
    <name type="scientific">Lentinula raphanica</name>
    <dbReference type="NCBI Taxonomy" id="153919"/>
    <lineage>
        <taxon>Eukaryota</taxon>
        <taxon>Fungi</taxon>
        <taxon>Dikarya</taxon>
        <taxon>Basidiomycota</taxon>
        <taxon>Agaricomycotina</taxon>
        <taxon>Agaricomycetes</taxon>
        <taxon>Agaricomycetidae</taxon>
        <taxon>Agaricales</taxon>
        <taxon>Marasmiineae</taxon>
        <taxon>Omphalotaceae</taxon>
        <taxon>Lentinula</taxon>
    </lineage>
</organism>
<evidence type="ECO:0000256" key="1">
    <source>
        <dbReference type="PROSITE-ProRule" id="PRU00266"/>
    </source>
</evidence>
<dbReference type="Proteomes" id="UP001163846">
    <property type="component" value="Unassembled WGS sequence"/>
</dbReference>
<evidence type="ECO:0000256" key="2">
    <source>
        <dbReference type="SAM" id="MobiDB-lite"/>
    </source>
</evidence>
<dbReference type="Pfam" id="PF00035">
    <property type="entry name" value="dsrm"/>
    <property type="match status" value="1"/>
</dbReference>
<evidence type="ECO:0000259" key="3">
    <source>
        <dbReference type="PROSITE" id="PS50137"/>
    </source>
</evidence>
<dbReference type="AlphaFoldDB" id="A0AA38PM92"/>
<evidence type="ECO:0000313" key="5">
    <source>
        <dbReference type="Proteomes" id="UP001163846"/>
    </source>
</evidence>
<dbReference type="Gene3D" id="3.30.160.20">
    <property type="match status" value="1"/>
</dbReference>
<sequence length="69" mass="7301">MNEDYQESGRQSSVLSFEESCTGRSDQAVWTVVCKVDGEIKGTGTATTKAEAKNLASKQALEALGESTA</sequence>
<dbReference type="SUPFAM" id="SSF54768">
    <property type="entry name" value="dsRNA-binding domain-like"/>
    <property type="match status" value="1"/>
</dbReference>
<proteinExistence type="predicted"/>
<gene>
    <name evidence="4" type="ORF">F5878DRAFT_654911</name>
</gene>
<dbReference type="InterPro" id="IPR014720">
    <property type="entry name" value="dsRBD_dom"/>
</dbReference>
<comment type="caution">
    <text evidence="4">The sequence shown here is derived from an EMBL/GenBank/DDBJ whole genome shotgun (WGS) entry which is preliminary data.</text>
</comment>
<feature type="domain" description="DRBM" evidence="3">
    <location>
        <begin position="1"/>
        <end position="66"/>
    </location>
</feature>
<name>A0AA38PM92_9AGAR</name>
<feature type="region of interest" description="Disordered" evidence="2">
    <location>
        <begin position="1"/>
        <end position="23"/>
    </location>
</feature>
<accession>A0AA38PM92</accession>